<evidence type="ECO:0000313" key="1">
    <source>
        <dbReference type="EMBL" id="CAD6184404.1"/>
    </source>
</evidence>
<evidence type="ECO:0000313" key="2">
    <source>
        <dbReference type="Proteomes" id="UP000835052"/>
    </source>
</evidence>
<sequence length="90" mass="10694">MLDCRVGKRPDYQEAFSKCRTKLLKVECRRRIGLNTRARLQLKPTSVPKRRLIKETPKESREFIERESDDPSFFVANGRCYLFKSPCREL</sequence>
<dbReference type="Proteomes" id="UP000835052">
    <property type="component" value="Unassembled WGS sequence"/>
</dbReference>
<reference evidence="1" key="1">
    <citation type="submission" date="2020-10" db="EMBL/GenBank/DDBJ databases">
        <authorList>
            <person name="Kikuchi T."/>
        </authorList>
    </citation>
    <scope>NUCLEOTIDE SEQUENCE</scope>
    <source>
        <strain evidence="1">NKZ352</strain>
    </source>
</reference>
<dbReference type="AlphaFoldDB" id="A0A8S1GMU5"/>
<gene>
    <name evidence="1" type="ORF">CAUJ_LOCUS323</name>
</gene>
<accession>A0A8S1GMU5</accession>
<comment type="caution">
    <text evidence="1">The sequence shown here is derived from an EMBL/GenBank/DDBJ whole genome shotgun (WGS) entry which is preliminary data.</text>
</comment>
<organism evidence="1 2">
    <name type="scientific">Caenorhabditis auriculariae</name>
    <dbReference type="NCBI Taxonomy" id="2777116"/>
    <lineage>
        <taxon>Eukaryota</taxon>
        <taxon>Metazoa</taxon>
        <taxon>Ecdysozoa</taxon>
        <taxon>Nematoda</taxon>
        <taxon>Chromadorea</taxon>
        <taxon>Rhabditida</taxon>
        <taxon>Rhabditina</taxon>
        <taxon>Rhabditomorpha</taxon>
        <taxon>Rhabditoidea</taxon>
        <taxon>Rhabditidae</taxon>
        <taxon>Peloderinae</taxon>
        <taxon>Caenorhabditis</taxon>
    </lineage>
</organism>
<name>A0A8S1GMU5_9PELO</name>
<proteinExistence type="predicted"/>
<protein>
    <submittedName>
        <fullName evidence="1">Uncharacterized protein</fullName>
    </submittedName>
</protein>
<keyword evidence="2" id="KW-1185">Reference proteome</keyword>
<dbReference type="EMBL" id="CAJGYM010000001">
    <property type="protein sequence ID" value="CAD6184404.1"/>
    <property type="molecule type" value="Genomic_DNA"/>
</dbReference>